<keyword evidence="1" id="KW-0880">Kelch repeat</keyword>
<evidence type="ECO:0000256" key="2">
    <source>
        <dbReference type="ARBA" id="ARBA00022737"/>
    </source>
</evidence>
<dbReference type="InterPro" id="IPR006652">
    <property type="entry name" value="Kelch_1"/>
</dbReference>
<gene>
    <name evidence="3" type="ORF">UFOPK3547_00719</name>
</gene>
<keyword evidence="2" id="KW-0677">Repeat</keyword>
<reference evidence="3" key="1">
    <citation type="submission" date="2020-05" db="EMBL/GenBank/DDBJ databases">
        <authorList>
            <person name="Chiriac C."/>
            <person name="Salcher M."/>
            <person name="Ghai R."/>
            <person name="Kavagutti S V."/>
        </authorList>
    </citation>
    <scope>NUCLEOTIDE SEQUENCE</scope>
</reference>
<sequence length="482" mass="48018">MPRSSSIRGLTATVAVLFAAALAPGAQAASAISPTAFMSGTRIGTIAPTGSLSRGRADATVTLLGNGKVLVAGGYPDMEATASAEIYDPSTGLFAATGAMNEPRAQATATLLANGKVLVAGGVGTSGSLSSAELYDPVSGTFTPTASMHTARNGHTATLLSDGKEVLIAAGNSATETDTSAEVYRVAANSTPASFQAVGDLGTARGATTATLLPNGKVLFAGGASSTSASGVLSSAELYNPGTRAFTPTGSMLNAQAGATATLLGSGKVLVAGGGRYTGTGIEARDSAELYNPASGTFKATGRMTNTRWGAEATLLANGQVLVAGGAEAEGVSNRFDVYDPASGTFKFGGLLLNYRFGGSGVRLTNGKVLLVGGGDNVNGPTASAELYTPATGAPPRAPGKPAVKWAVNKTKRLVTAAVNPVTGVAYTLTAKLGRKTKTGSCKTKGSKIVCTISPGRGKWAFAVTPRSVGGTGPANRKTLKL</sequence>
<name>A0A6J5ZJ51_9ZZZZ</name>
<dbReference type="Gene3D" id="2.120.10.80">
    <property type="entry name" value="Kelch-type beta propeller"/>
    <property type="match status" value="1"/>
</dbReference>
<dbReference type="AlphaFoldDB" id="A0A6J5ZJ51"/>
<dbReference type="EMBL" id="CAESAN010000049">
    <property type="protein sequence ID" value="CAB4342644.1"/>
    <property type="molecule type" value="Genomic_DNA"/>
</dbReference>
<organism evidence="3">
    <name type="scientific">freshwater metagenome</name>
    <dbReference type="NCBI Taxonomy" id="449393"/>
    <lineage>
        <taxon>unclassified sequences</taxon>
        <taxon>metagenomes</taxon>
        <taxon>ecological metagenomes</taxon>
    </lineage>
</organism>
<evidence type="ECO:0000256" key="1">
    <source>
        <dbReference type="ARBA" id="ARBA00022441"/>
    </source>
</evidence>
<dbReference type="PANTHER" id="PTHR46344">
    <property type="entry name" value="OS02G0202900 PROTEIN"/>
    <property type="match status" value="1"/>
</dbReference>
<proteinExistence type="predicted"/>
<accession>A0A6J5ZJ51</accession>
<dbReference type="InterPro" id="IPR037293">
    <property type="entry name" value="Gal_Oxidase_central_sf"/>
</dbReference>
<protein>
    <submittedName>
        <fullName evidence="3">Unannotated protein</fullName>
    </submittedName>
</protein>
<dbReference type="Pfam" id="PF01344">
    <property type="entry name" value="Kelch_1"/>
    <property type="match status" value="1"/>
</dbReference>
<dbReference type="InterPro" id="IPR015915">
    <property type="entry name" value="Kelch-typ_b-propeller"/>
</dbReference>
<dbReference type="SUPFAM" id="SSF117281">
    <property type="entry name" value="Kelch motif"/>
    <property type="match status" value="2"/>
</dbReference>
<dbReference type="PANTHER" id="PTHR46344:SF27">
    <property type="entry name" value="KELCH REPEAT SUPERFAMILY PROTEIN"/>
    <property type="match status" value="1"/>
</dbReference>
<dbReference type="SMART" id="SM00612">
    <property type="entry name" value="Kelch"/>
    <property type="match status" value="5"/>
</dbReference>
<dbReference type="Gene3D" id="2.130.10.80">
    <property type="entry name" value="Galactose oxidase/kelch, beta-propeller"/>
    <property type="match status" value="2"/>
</dbReference>
<evidence type="ECO:0000313" key="3">
    <source>
        <dbReference type="EMBL" id="CAB4342644.1"/>
    </source>
</evidence>